<organism evidence="2 3">
    <name type="scientific">Zestosphaera tikiterensis</name>
    <dbReference type="NCBI Taxonomy" id="1973259"/>
    <lineage>
        <taxon>Archaea</taxon>
        <taxon>Thermoproteota</taxon>
        <taxon>Thermoprotei</taxon>
        <taxon>Desulfurococcales</taxon>
        <taxon>Desulfurococcaceae</taxon>
        <taxon>Zestosphaera</taxon>
    </lineage>
</organism>
<dbReference type="Proteomes" id="UP000244093">
    <property type="component" value="Unassembled WGS sequence"/>
</dbReference>
<gene>
    <name evidence="2" type="ORF">B7O98_00730</name>
</gene>
<dbReference type="EMBL" id="NBVN01000001">
    <property type="protein sequence ID" value="PUA33971.1"/>
    <property type="molecule type" value="Genomic_DNA"/>
</dbReference>
<evidence type="ECO:0000313" key="2">
    <source>
        <dbReference type="EMBL" id="PUA33971.1"/>
    </source>
</evidence>
<dbReference type="InterPro" id="IPR036390">
    <property type="entry name" value="WH_DNA-bd_sf"/>
</dbReference>
<reference evidence="2" key="1">
    <citation type="submission" date="2017-04" db="EMBL/GenBank/DDBJ databases">
        <authorList>
            <person name="Afonso C.L."/>
            <person name="Miller P.J."/>
            <person name="Scott M.A."/>
            <person name="Spackman E."/>
            <person name="Goraichik I."/>
            <person name="Dimitrov K.M."/>
            <person name="Suarez D.L."/>
            <person name="Swayne D.E."/>
        </authorList>
    </citation>
    <scope>NUCLEOTIDE SEQUENCE</scope>
    <source>
        <strain evidence="2">NZ3</strain>
    </source>
</reference>
<dbReference type="SUPFAM" id="SSF46785">
    <property type="entry name" value="Winged helix' DNA-binding domain"/>
    <property type="match status" value="1"/>
</dbReference>
<dbReference type="Gene3D" id="1.10.10.10">
    <property type="entry name" value="Winged helix-like DNA-binding domain superfamily/Winged helix DNA-binding domain"/>
    <property type="match status" value="1"/>
</dbReference>
<name>A0A2R7Y8V1_9CREN</name>
<proteinExistence type="predicted"/>
<dbReference type="Pfam" id="PF03551">
    <property type="entry name" value="PadR"/>
    <property type="match status" value="1"/>
</dbReference>
<protein>
    <recommendedName>
        <fullName evidence="1">Transcription regulator PadR N-terminal domain-containing protein</fullName>
    </recommendedName>
</protein>
<reference evidence="2" key="2">
    <citation type="journal article" date="2018" name="Syst. Appl. Microbiol.">
        <title>A new symbiotic nanoarchaeote (Candidatus Nanoclepta minutus) and its host (Zestosphaera tikiterensis gen. nov., sp. nov.) from a New Zealand hot spring.</title>
        <authorList>
            <person name="St John E."/>
            <person name="Liu Y."/>
            <person name="Podar M."/>
            <person name="Stott M.B."/>
            <person name="Meneghin J."/>
            <person name="Chen Z."/>
            <person name="Lagutin K."/>
            <person name="Mitchell K."/>
            <person name="Reysenbach A.L."/>
        </authorList>
    </citation>
    <scope>NUCLEOTIDE SEQUENCE [LARGE SCALE GENOMIC DNA]</scope>
    <source>
        <strain evidence="2">NZ3</strain>
    </source>
</reference>
<feature type="domain" description="Transcription regulator PadR N-terminal" evidence="1">
    <location>
        <begin position="18"/>
        <end position="85"/>
    </location>
</feature>
<dbReference type="AlphaFoldDB" id="A0A2R7Y8V1"/>
<evidence type="ECO:0000313" key="3">
    <source>
        <dbReference type="Proteomes" id="UP000244093"/>
    </source>
</evidence>
<dbReference type="PANTHER" id="PTHR43252:SF2">
    <property type="entry name" value="TRANSCRIPTION REGULATOR, PADR-LIKE FAMILY"/>
    <property type="match status" value="1"/>
</dbReference>
<accession>A0A2R7Y8V1</accession>
<comment type="caution">
    <text evidence="2">The sequence shown here is derived from an EMBL/GenBank/DDBJ whole genome shotgun (WGS) entry which is preliminary data.</text>
</comment>
<evidence type="ECO:0000259" key="1">
    <source>
        <dbReference type="Pfam" id="PF03551"/>
    </source>
</evidence>
<dbReference type="InterPro" id="IPR005149">
    <property type="entry name" value="Tscrpt_reg_PadR_N"/>
</dbReference>
<dbReference type="InterPro" id="IPR036388">
    <property type="entry name" value="WH-like_DNA-bd_sf"/>
</dbReference>
<dbReference type="PANTHER" id="PTHR43252">
    <property type="entry name" value="TRANSCRIPTIONAL REGULATOR YQJI"/>
    <property type="match status" value="1"/>
</dbReference>
<sequence length="143" mass="16328">MSKRKRPQSLRHLILASLIIEPNMHGYGIYKKISYIAQAPWKPSIGTIYRVLNELVSEGLIVREEKPEASRRRIIYRISEKGVDAFLKETKAPLTKLSGTVATILEAYIKLSDRVGLGVDPDLRERLIKLRDILMVCESKKLL</sequence>